<comment type="function">
    <text evidence="2">Antitoxin component of a type II toxin-antitoxin (TA) system.</text>
</comment>
<dbReference type="EMBL" id="LR130778">
    <property type="protein sequence ID" value="VDN47958.1"/>
    <property type="molecule type" value="Genomic_DNA"/>
</dbReference>
<reference evidence="3 4" key="1">
    <citation type="submission" date="2018-09" db="EMBL/GenBank/DDBJ databases">
        <authorList>
            <person name="Postec A."/>
        </authorList>
    </citation>
    <scope>NUCLEOTIDE SEQUENCE [LARGE SCALE GENOMIC DNA]</scope>
    <source>
        <strain evidence="3">70B-A</strain>
    </source>
</reference>
<evidence type="ECO:0000256" key="2">
    <source>
        <dbReference type="RuleBase" id="RU362080"/>
    </source>
</evidence>
<dbReference type="Pfam" id="PF02604">
    <property type="entry name" value="PhdYeFM_antitox"/>
    <property type="match status" value="1"/>
</dbReference>
<keyword evidence="4" id="KW-1185">Reference proteome</keyword>
<dbReference type="OrthoDB" id="9802003at2"/>
<name>A0A3P7PGC7_9FIRM</name>
<dbReference type="InterPro" id="IPR036165">
    <property type="entry name" value="YefM-like_sf"/>
</dbReference>
<dbReference type="KEGG" id="cbar:PATL70BA_2075"/>
<dbReference type="InterPro" id="IPR006442">
    <property type="entry name" value="Antitoxin_Phd/YefM"/>
</dbReference>
<comment type="similarity">
    <text evidence="1 2">Belongs to the phD/YefM antitoxin family.</text>
</comment>
<dbReference type="SUPFAM" id="SSF143120">
    <property type="entry name" value="YefM-like"/>
    <property type="match status" value="1"/>
</dbReference>
<organism evidence="3 4">
    <name type="scientific">Petrocella atlantisensis</name>
    <dbReference type="NCBI Taxonomy" id="2173034"/>
    <lineage>
        <taxon>Bacteria</taxon>
        <taxon>Bacillati</taxon>
        <taxon>Bacillota</taxon>
        <taxon>Clostridia</taxon>
        <taxon>Lachnospirales</taxon>
        <taxon>Vallitaleaceae</taxon>
        <taxon>Petrocella</taxon>
    </lineage>
</organism>
<evidence type="ECO:0000256" key="1">
    <source>
        <dbReference type="ARBA" id="ARBA00009981"/>
    </source>
</evidence>
<evidence type="ECO:0000313" key="4">
    <source>
        <dbReference type="Proteomes" id="UP000279029"/>
    </source>
</evidence>
<dbReference type="AlphaFoldDB" id="A0A3P7PGC7"/>
<evidence type="ECO:0000313" key="3">
    <source>
        <dbReference type="EMBL" id="VDN47958.1"/>
    </source>
</evidence>
<dbReference type="RefSeq" id="WP_125137181.1">
    <property type="nucleotide sequence ID" value="NZ_LR130778.1"/>
</dbReference>
<proteinExistence type="inferred from homology"/>
<sequence>MLTLSVSNLRKDLYNIINQTIKYDEPVHVNAKEGNAVIISENDYNSLLETLYISSIPGMKESLIEMKNASDDEFVNADEVEW</sequence>
<dbReference type="Proteomes" id="UP000279029">
    <property type="component" value="Chromosome"/>
</dbReference>
<protein>
    <recommendedName>
        <fullName evidence="2">Antitoxin</fullName>
    </recommendedName>
</protein>
<gene>
    <name evidence="3" type="ORF">PATL70BA_2075</name>
</gene>
<dbReference type="Gene3D" id="3.40.1620.10">
    <property type="entry name" value="YefM-like domain"/>
    <property type="match status" value="1"/>
</dbReference>
<accession>A0A3P7PGC7</accession>